<dbReference type="Pfam" id="PF03446">
    <property type="entry name" value="NAD_binding_2"/>
    <property type="match status" value="1"/>
</dbReference>
<dbReference type="InterPro" id="IPR006115">
    <property type="entry name" value="6PGDH_NADP-bd"/>
</dbReference>
<feature type="domain" description="6-phosphogluconate dehydrogenase C-terminal" evidence="13">
    <location>
        <begin position="178"/>
        <end position="470"/>
    </location>
</feature>
<keyword evidence="15" id="KW-1185">Reference proteome</keyword>
<dbReference type="EC" id="1.1.1.44" evidence="5 11"/>
<evidence type="ECO:0000313" key="15">
    <source>
        <dbReference type="Proteomes" id="UP001156694"/>
    </source>
</evidence>
<evidence type="ECO:0000256" key="9">
    <source>
        <dbReference type="ARBA" id="ARBA00023126"/>
    </source>
</evidence>
<evidence type="ECO:0000256" key="11">
    <source>
        <dbReference type="PIRNR" id="PIRNR000109"/>
    </source>
</evidence>
<accession>A0ABQ5VVE2</accession>
<keyword evidence="11 12" id="KW-0521">NADP</keyword>
<dbReference type="InterPro" id="IPR036291">
    <property type="entry name" value="NAD(P)-bd_dom_sf"/>
</dbReference>
<evidence type="ECO:0000256" key="7">
    <source>
        <dbReference type="ARBA" id="ARBA00023002"/>
    </source>
</evidence>
<comment type="subunit">
    <text evidence="4 11">Homodimer.</text>
</comment>
<dbReference type="NCBIfam" id="NF006765">
    <property type="entry name" value="PRK09287.1"/>
    <property type="match status" value="1"/>
</dbReference>
<keyword evidence="8 12" id="KW-0311">Gluconate utilization</keyword>
<keyword evidence="7 11" id="KW-0560">Oxidoreductase</keyword>
<dbReference type="Pfam" id="PF00393">
    <property type="entry name" value="6PGD"/>
    <property type="match status" value="1"/>
</dbReference>
<protein>
    <recommendedName>
        <fullName evidence="6 11">6-phosphogluconate dehydrogenase, decarboxylating</fullName>
        <ecNumber evidence="5 11">1.1.1.44</ecNumber>
    </recommendedName>
</protein>
<gene>
    <name evidence="14" type="ORF">GCM10007939_15100</name>
</gene>
<comment type="similarity">
    <text evidence="3 11 12">Belongs to the 6-phosphogluconate dehydrogenase family.</text>
</comment>
<dbReference type="SUPFAM" id="SSF48179">
    <property type="entry name" value="6-phosphogluconate dehydrogenase C-terminal domain-like"/>
    <property type="match status" value="1"/>
</dbReference>
<evidence type="ECO:0000256" key="12">
    <source>
        <dbReference type="RuleBase" id="RU000485"/>
    </source>
</evidence>
<evidence type="ECO:0000313" key="14">
    <source>
        <dbReference type="EMBL" id="GLQ35227.1"/>
    </source>
</evidence>
<evidence type="ECO:0000256" key="5">
    <source>
        <dbReference type="ARBA" id="ARBA00013011"/>
    </source>
</evidence>
<dbReference type="PANTHER" id="PTHR11811">
    <property type="entry name" value="6-PHOSPHOGLUCONATE DEHYDROGENASE"/>
    <property type="match status" value="1"/>
</dbReference>
<dbReference type="NCBIfam" id="TIGR00873">
    <property type="entry name" value="gnd"/>
    <property type="match status" value="1"/>
</dbReference>
<keyword evidence="9 11" id="KW-0570">Pentose shunt</keyword>
<dbReference type="InterPro" id="IPR013328">
    <property type="entry name" value="6PGD_dom2"/>
</dbReference>
<dbReference type="InterPro" id="IPR006183">
    <property type="entry name" value="Pgluconate_DH"/>
</dbReference>
<dbReference type="EMBL" id="BSNN01000004">
    <property type="protein sequence ID" value="GLQ35227.1"/>
    <property type="molecule type" value="Genomic_DNA"/>
</dbReference>
<evidence type="ECO:0000256" key="6">
    <source>
        <dbReference type="ARBA" id="ARBA00018193"/>
    </source>
</evidence>
<dbReference type="Gene3D" id="1.10.1040.10">
    <property type="entry name" value="N-(1-d-carboxylethyl)-l-norvaline Dehydrogenase, domain 2"/>
    <property type="match status" value="1"/>
</dbReference>
<evidence type="ECO:0000256" key="8">
    <source>
        <dbReference type="ARBA" id="ARBA00023064"/>
    </source>
</evidence>
<comment type="pathway">
    <text evidence="2 11 12">Carbohydrate degradation; pentose phosphate pathway; D-ribulose 5-phosphate from D-glucose 6-phosphate (oxidative stage): step 3/3.</text>
</comment>
<dbReference type="PROSITE" id="PS00461">
    <property type="entry name" value="6PGD"/>
    <property type="match status" value="1"/>
</dbReference>
<evidence type="ECO:0000256" key="10">
    <source>
        <dbReference type="ARBA" id="ARBA00048640"/>
    </source>
</evidence>
<evidence type="ECO:0000256" key="1">
    <source>
        <dbReference type="ARBA" id="ARBA00002526"/>
    </source>
</evidence>
<reference evidence="15" key="1">
    <citation type="journal article" date="2019" name="Int. J. Syst. Evol. Microbiol.">
        <title>The Global Catalogue of Microorganisms (GCM) 10K type strain sequencing project: providing services to taxonomists for standard genome sequencing and annotation.</title>
        <authorList>
            <consortium name="The Broad Institute Genomics Platform"/>
            <consortium name="The Broad Institute Genome Sequencing Center for Infectious Disease"/>
            <person name="Wu L."/>
            <person name="Ma J."/>
        </authorList>
    </citation>
    <scope>NUCLEOTIDE SEQUENCE [LARGE SCALE GENOMIC DNA]</scope>
    <source>
        <strain evidence="15">NBRC 110140</strain>
    </source>
</reference>
<evidence type="ECO:0000256" key="3">
    <source>
        <dbReference type="ARBA" id="ARBA00008419"/>
    </source>
</evidence>
<sequence>MTHLGLIGVGVMGASFAQNLAENGHAVSLLDRDISKAQAVADAGADLAGDLIVCEDAQALINSLPQPRSILVLVPAGGPLDTVIDMLIPLLSQGDLIADLGNSNYLKTQERVARVEAAGLQFLGMGISGGAKGARIGPSIMAGGSKDSWARVQGPLRDASAKFEGEACCNWFGPGGSGHFIKMIHNGIEYADMQQIAETYGIMRDGLGMDATEIAAVFKSWMKGPLNSYLIEIAAEVAAAIDPKTSQPILDLILDKAGQKGTGRWSVIEALHLGAPASLMMAAVEARNISANKEGRTEMQAAFGASPVAMGAALGSRQEAIDILENAMIAAKVCAYVQGFEVLKRASDAFSWDLDLAAIARVWRAGCIIRSVFLDEISGVFDAGGHSNLALAPIFRDRLMATTPDLQRLVGAGVMHGQQVPALFAALGYHNMRRTGNSTANMIQGLRDYFGAHTFERIDDLGQAVNGPWHNTSK</sequence>
<dbReference type="Proteomes" id="UP001156694">
    <property type="component" value="Unassembled WGS sequence"/>
</dbReference>
<comment type="function">
    <text evidence="1 11">Catalyzes the oxidative decarboxylation of 6-phosphogluconate to ribulose 5-phosphate and CO(2), with concomitant reduction of NADP to NADPH.</text>
</comment>
<name>A0ABQ5VVE2_9RHOB</name>
<dbReference type="InterPro" id="IPR006184">
    <property type="entry name" value="6PGdom_BS"/>
</dbReference>
<dbReference type="SMART" id="SM01350">
    <property type="entry name" value="6PGD"/>
    <property type="match status" value="1"/>
</dbReference>
<proteinExistence type="inferred from homology"/>
<dbReference type="PRINTS" id="PR00076">
    <property type="entry name" value="6PGDHDRGNASE"/>
</dbReference>
<organism evidence="14 15">
    <name type="scientific">Amylibacter marinus</name>
    <dbReference type="NCBI Taxonomy" id="1475483"/>
    <lineage>
        <taxon>Bacteria</taxon>
        <taxon>Pseudomonadati</taxon>
        <taxon>Pseudomonadota</taxon>
        <taxon>Alphaproteobacteria</taxon>
        <taxon>Rhodobacterales</taxon>
        <taxon>Paracoccaceae</taxon>
        <taxon>Amylibacter</taxon>
    </lineage>
</organism>
<dbReference type="PIRSF" id="PIRSF000109">
    <property type="entry name" value="6PGD"/>
    <property type="match status" value="1"/>
</dbReference>
<comment type="caution">
    <text evidence="14">The sequence shown here is derived from an EMBL/GenBank/DDBJ whole genome shotgun (WGS) entry which is preliminary data.</text>
</comment>
<dbReference type="InterPro" id="IPR006113">
    <property type="entry name" value="6PGDH_Gnd/GntZ"/>
</dbReference>
<dbReference type="RefSeq" id="WP_284377408.1">
    <property type="nucleotide sequence ID" value="NZ_BSNN01000004.1"/>
</dbReference>
<evidence type="ECO:0000259" key="13">
    <source>
        <dbReference type="SMART" id="SM01350"/>
    </source>
</evidence>
<evidence type="ECO:0000256" key="4">
    <source>
        <dbReference type="ARBA" id="ARBA00011738"/>
    </source>
</evidence>
<comment type="catalytic activity">
    <reaction evidence="10 11 12">
        <text>6-phospho-D-gluconate + NADP(+) = D-ribulose 5-phosphate + CO2 + NADPH</text>
        <dbReference type="Rhea" id="RHEA:10116"/>
        <dbReference type="ChEBI" id="CHEBI:16526"/>
        <dbReference type="ChEBI" id="CHEBI:57783"/>
        <dbReference type="ChEBI" id="CHEBI:58121"/>
        <dbReference type="ChEBI" id="CHEBI:58349"/>
        <dbReference type="ChEBI" id="CHEBI:58759"/>
        <dbReference type="EC" id="1.1.1.44"/>
    </reaction>
</comment>
<dbReference type="SUPFAM" id="SSF51735">
    <property type="entry name" value="NAD(P)-binding Rossmann-fold domains"/>
    <property type="match status" value="1"/>
</dbReference>
<evidence type="ECO:0000256" key="2">
    <source>
        <dbReference type="ARBA" id="ARBA00004874"/>
    </source>
</evidence>
<dbReference type="InterPro" id="IPR006114">
    <property type="entry name" value="6PGDH_C"/>
</dbReference>
<dbReference type="Gene3D" id="1.20.5.320">
    <property type="entry name" value="6-Phosphogluconate Dehydrogenase, domain 3"/>
    <property type="match status" value="1"/>
</dbReference>
<dbReference type="InterPro" id="IPR008927">
    <property type="entry name" value="6-PGluconate_DH-like_C_sf"/>
</dbReference>
<dbReference type="Gene3D" id="3.40.50.720">
    <property type="entry name" value="NAD(P)-binding Rossmann-like Domain"/>
    <property type="match status" value="1"/>
</dbReference>